<feature type="disulfide bond" evidence="7">
    <location>
        <begin position="1636"/>
        <end position="1645"/>
    </location>
</feature>
<dbReference type="CDD" id="cd00054">
    <property type="entry name" value="EGF_CA"/>
    <property type="match status" value="3"/>
</dbReference>
<feature type="disulfide bond" evidence="7">
    <location>
        <begin position="1282"/>
        <end position="1291"/>
    </location>
</feature>
<dbReference type="Pfam" id="PF00094">
    <property type="entry name" value="VWD"/>
    <property type="match status" value="1"/>
</dbReference>
<feature type="domain" description="EGF-like" evidence="9">
    <location>
        <begin position="1678"/>
        <end position="1710"/>
    </location>
</feature>
<dbReference type="Proteomes" id="UP000245119">
    <property type="component" value="Linkage Group LG1"/>
</dbReference>
<dbReference type="InterPro" id="IPR009030">
    <property type="entry name" value="Growth_fac_rcpt_cys_sf"/>
</dbReference>
<dbReference type="PANTHER" id="PTHR14949">
    <property type="entry name" value="EGF-LIKE-DOMAIN, MULTIPLE 7, 8"/>
    <property type="match status" value="1"/>
</dbReference>
<dbReference type="STRING" id="400727.A0A2T7PZN8"/>
<dbReference type="SMART" id="SM00181">
    <property type="entry name" value="EGF"/>
    <property type="match status" value="14"/>
</dbReference>
<evidence type="ECO:0000256" key="7">
    <source>
        <dbReference type="PROSITE-ProRule" id="PRU00076"/>
    </source>
</evidence>
<feature type="domain" description="EGF-like" evidence="9">
    <location>
        <begin position="1486"/>
        <end position="1518"/>
    </location>
</feature>
<evidence type="ECO:0000256" key="1">
    <source>
        <dbReference type="ARBA" id="ARBA00022536"/>
    </source>
</evidence>
<evidence type="ECO:0000256" key="5">
    <source>
        <dbReference type="ARBA" id="ARBA00023157"/>
    </source>
</evidence>
<feature type="domain" description="EGF-like" evidence="9">
    <location>
        <begin position="1550"/>
        <end position="1582"/>
    </location>
</feature>
<dbReference type="InterPro" id="IPR001881">
    <property type="entry name" value="EGF-like_Ca-bd_dom"/>
</dbReference>
<dbReference type="Gene3D" id="2.10.25.10">
    <property type="entry name" value="Laminin"/>
    <property type="match status" value="9"/>
</dbReference>
<proteinExistence type="predicted"/>
<keyword evidence="4" id="KW-0175">Coiled coil</keyword>
<dbReference type="PROSITE" id="PS00010">
    <property type="entry name" value="ASX_HYDROXYL"/>
    <property type="match status" value="1"/>
</dbReference>
<dbReference type="GO" id="GO:0005102">
    <property type="term" value="F:signaling receptor binding"/>
    <property type="evidence" value="ECO:0007669"/>
    <property type="project" value="TreeGrafter"/>
</dbReference>
<feature type="domain" description="VWFD" evidence="10">
    <location>
        <begin position="346"/>
        <end position="529"/>
    </location>
</feature>
<dbReference type="EMBL" id="PZQS01000001">
    <property type="protein sequence ID" value="PVD38881.1"/>
    <property type="molecule type" value="Genomic_DNA"/>
</dbReference>
<evidence type="ECO:0008006" key="13">
    <source>
        <dbReference type="Google" id="ProtNLM"/>
    </source>
</evidence>
<keyword evidence="1 7" id="KW-0245">EGF-like domain</keyword>
<feature type="disulfide bond" evidence="7">
    <location>
        <begin position="1618"/>
        <end position="1628"/>
    </location>
</feature>
<feature type="compositionally biased region" description="Basic and acidic residues" evidence="8">
    <location>
        <begin position="1910"/>
        <end position="1920"/>
    </location>
</feature>
<feature type="domain" description="EGF-like" evidence="9">
    <location>
        <begin position="1294"/>
        <end position="1329"/>
    </location>
</feature>
<feature type="compositionally biased region" description="Low complexity" evidence="8">
    <location>
        <begin position="920"/>
        <end position="937"/>
    </location>
</feature>
<evidence type="ECO:0000313" key="12">
    <source>
        <dbReference type="Proteomes" id="UP000245119"/>
    </source>
</evidence>
<dbReference type="InterPro" id="IPR050969">
    <property type="entry name" value="Dev_Signal_Modulators"/>
</dbReference>
<dbReference type="InterPro" id="IPR000152">
    <property type="entry name" value="EGF-type_Asp/Asn_hydroxyl_site"/>
</dbReference>
<dbReference type="GO" id="GO:0005576">
    <property type="term" value="C:extracellular region"/>
    <property type="evidence" value="ECO:0007669"/>
    <property type="project" value="TreeGrafter"/>
</dbReference>
<feature type="disulfide bond" evidence="7">
    <location>
        <begin position="1682"/>
        <end position="1692"/>
    </location>
</feature>
<evidence type="ECO:0000256" key="3">
    <source>
        <dbReference type="ARBA" id="ARBA00022737"/>
    </source>
</evidence>
<dbReference type="InterPro" id="IPR018097">
    <property type="entry name" value="EGF_Ca-bd_CS"/>
</dbReference>
<evidence type="ECO:0000256" key="4">
    <source>
        <dbReference type="ARBA" id="ARBA00023054"/>
    </source>
</evidence>
<dbReference type="PROSITE" id="PS01187">
    <property type="entry name" value="EGF_CA"/>
    <property type="match status" value="1"/>
</dbReference>
<dbReference type="SUPFAM" id="SSF57196">
    <property type="entry name" value="EGF/Laminin"/>
    <property type="match status" value="1"/>
</dbReference>
<keyword evidence="5 7" id="KW-1015">Disulfide bond</keyword>
<dbReference type="SUPFAM" id="SSF57184">
    <property type="entry name" value="Growth factor receptor domain"/>
    <property type="match status" value="1"/>
</dbReference>
<feature type="disulfide bond" evidence="7">
    <location>
        <begin position="1572"/>
        <end position="1581"/>
    </location>
</feature>
<keyword evidence="2" id="KW-0732">Signal</keyword>
<feature type="compositionally biased region" description="Basic residues" evidence="8">
    <location>
        <begin position="1878"/>
        <end position="1890"/>
    </location>
</feature>
<dbReference type="FunFam" id="2.10.25.10:FF:000020">
    <property type="entry name" value="Latent-transforming growth factor beta-binding protein 1"/>
    <property type="match status" value="1"/>
</dbReference>
<dbReference type="SMART" id="SM00179">
    <property type="entry name" value="EGF_CA"/>
    <property type="match status" value="5"/>
</dbReference>
<dbReference type="Pfam" id="PF26129">
    <property type="entry name" value="Vwde"/>
    <property type="match status" value="1"/>
</dbReference>
<evidence type="ECO:0000256" key="8">
    <source>
        <dbReference type="SAM" id="MobiDB-lite"/>
    </source>
</evidence>
<evidence type="ECO:0000256" key="2">
    <source>
        <dbReference type="ARBA" id="ARBA00022729"/>
    </source>
</evidence>
<dbReference type="PROSITE" id="PS01186">
    <property type="entry name" value="EGF_2"/>
    <property type="match status" value="6"/>
</dbReference>
<feature type="region of interest" description="Disordered" evidence="8">
    <location>
        <begin position="1877"/>
        <end position="1920"/>
    </location>
</feature>
<sequence length="1959" mass="213464">MADQEFVNSSNPCESEHHRVVDDYRRETSYVTPARGNFVCDAYMESGWYRFLVNGTQASIPTSCVEPNRCGTQAPVWVNMPDTHIPSPGAEVVVQACSSWSSPGQETNCCFYPYSVTVRNCGEFFLYRLSSTQACNIAYCVESELTLSTVVRAGCLTHSSGAVLVAILTPSHPCSQGEEFDDTTNSCVGMRVVCELDSNADTRAGQKDTTGYSEPFFLGLKVREHNVTVRDNAQPVNVTIYSTIPIYCAPTTSTSDCMLGVSLLAFGQDGEPNPRVRFSTCYVEFKAADCLGAVCSEHVVQVTYYPDIRHTTQEEVITLVGAISGQGLWRQEVVDVEIHLQHVPIAQCHVFADPHIITFDGEVHQFHNRGTFLLHESLTRDFTVHVRVSECRGGGGSCACGLVARDNDDVVSIDMCHGQLPPGKADVSFPGSFLTDDVKVFETNNGNMLTVLFSSGTLIKAVLEVWGMSISLLAPPTDDGLSRGLCGMTVYDPDSDLMDPVGGRGEGVSRGQDVGDLAEIWRLPPGRSFFEEPPLSTSVMHGAAPRCDCSPSETPGDTCPHTPLLTDVIPSVLPADDRTDFFFTLNRFQGGSGDEDLPATLASDTTVGPFKRRGLELPVLGNNIVNERTLYGNLENEPPSGEEYTLRRMPEYYFKYDSVRDASTSPSTSPPHSALSEKEAVDICTETLLGSDVALNCAEHLGKSIETVFEICKSDIKVKGQRRWVEAAMSLLVTLCDLSLLQSARHFSKTSRSRPEWPAVLQNALACPRGCGSGNCIAGGCQCAPGFSGRDCRDFGGKSFCGTRMSHHCLVFEHQSMKRSIDPMPLDGEKTSTASINATLSSSDTTSYLTSSTTFTTTATVTEEDTKQFIVTQDTTTTLFDTTNSTTVTDSSPAESTTSTLHTASFTVTEMFTSEHTPKTTTPSWTVDDVSSTSTWPETTTVEQSDSTSTTYLTSTARTAPTTGGLPTPMSGHGQSTEDFITTVKEMTTTDEDVGPSTDSHSLENGDLRFLLCEVNTGRCTDVVFDIFPGEERLRCRVFPVAVSWTTCLCVRPIVVGNTFGADGRFTCILPYVDFLRPAFGSRVAFDSMQVEVVALSGDVLSTVVYTIYDSLCRSCGKDGSSGCRTIPDTCYIQGKCYRSRQPQPFSSCFQCRPDVSQDDWSTRADNVKPVIRFEDRPVVFLGQSVQVHVWTVDPDGSRLILSVDRKDAYISQGGLFQWRTPTNGVHDVVGVHSFVITARDECNGTTSSTLEIRTIPCECDNGGTCTNPAVVDSDPRHDCICAPGYTGKRCESDVDECSSDPCLHGTCVDLVNGYRCICNLGYEGERCESVSDQCHNEPCYPGVLCQPAGGSFICGPCPAGYTGDGQICEELDACESSPCFPGVQCKDLAPPSEGFDCDVCPRFFLGDGRRCQRTTESACRAKVCSDHVTCQELKEFPGYRCGPCPRGYRGDGSSSICEDGCPAGRLCVRPGLCGCRPGYAGDTCNIPVCNPVCRNGGLCVSPNQCRCVPGYTGPQCLETTCSPPCVNDGRCVGRNRCLCRYGYLGNRCELQACGMACQNDGVCVGPNRCRCQPGFHGQYCQHATCYPPCMNGGICTSPGHCQCPPGYDGLQCEQAICNPLCQNGGICKRFNTCKCLPGYEGHRCQSAVCLPTCRNDGRCVGPNTCSCSSGWGGNLCDRSVCSLPCRNGGLCVKPEVCACRRGYGGSDCTQRNHNRKHFHSPSRKVHLYRPITLRDFKVPFDKPLSSSAIQTDESLHEFILLPQPSTLGLNAEHYDVLAAEMNRFRQVTFPHLNENPSAAKLHCAGRNVNMAAGVEPQTSVTVHEGFMEDTVRCRRRRRRRHCNDSEVSTRRRCRRMLPSDDNGWRYFGTMSIAARNGSRRGQRKRRALRKSLSDGAPSSIAHSSQGIVHGRDETGGTWEADKMGLPLQARGPQRRTHAILKIRLTQQPVRQKFLAEVD</sequence>
<comment type="caution">
    <text evidence="11">The sequence shown here is derived from an EMBL/GenBank/DDBJ whole genome shotgun (WGS) entry which is preliminary data.</text>
</comment>
<dbReference type="GO" id="GO:0005509">
    <property type="term" value="F:calcium ion binding"/>
    <property type="evidence" value="ECO:0007669"/>
    <property type="project" value="InterPro"/>
</dbReference>
<keyword evidence="6" id="KW-0325">Glycoprotein</keyword>
<feature type="region of interest" description="Disordered" evidence="8">
    <location>
        <begin position="914"/>
        <end position="952"/>
    </location>
</feature>
<feature type="domain" description="EGF-like" evidence="9">
    <location>
        <begin position="1614"/>
        <end position="1646"/>
    </location>
</feature>
<name>A0A2T7PZN8_POMCA</name>
<keyword evidence="12" id="KW-1185">Reference proteome</keyword>
<feature type="disulfide bond" evidence="7">
    <location>
        <begin position="1554"/>
        <end position="1564"/>
    </location>
</feature>
<dbReference type="PANTHER" id="PTHR14949:SF51">
    <property type="entry name" value="VON WILLEBRAND FACTOR D AND EGF DOMAIN-CONTAINING PROTEIN"/>
    <property type="match status" value="1"/>
</dbReference>
<feature type="disulfide bond" evidence="7">
    <location>
        <begin position="1508"/>
        <end position="1517"/>
    </location>
</feature>
<dbReference type="OrthoDB" id="6145122at2759"/>
<feature type="disulfide bond" evidence="7">
    <location>
        <begin position="1319"/>
        <end position="1328"/>
    </location>
</feature>
<feature type="disulfide bond" evidence="7">
    <location>
        <begin position="1298"/>
        <end position="1308"/>
    </location>
</feature>
<dbReference type="PROSITE" id="PS50026">
    <property type="entry name" value="EGF_3"/>
    <property type="match status" value="6"/>
</dbReference>
<protein>
    <recommendedName>
        <fullName evidence="13">von Willebrand factor D and EGF domain-containing protein</fullName>
    </recommendedName>
</protein>
<feature type="disulfide bond" evidence="7">
    <location>
        <begin position="1490"/>
        <end position="1500"/>
    </location>
</feature>
<dbReference type="PROSITE" id="PS00022">
    <property type="entry name" value="EGF_1"/>
    <property type="match status" value="6"/>
</dbReference>
<accession>A0A2T7PZN8</accession>
<evidence type="ECO:0000313" key="11">
    <source>
        <dbReference type="EMBL" id="PVD38881.1"/>
    </source>
</evidence>
<gene>
    <name evidence="11" type="ORF">C0Q70_01506</name>
</gene>
<evidence type="ECO:0000259" key="10">
    <source>
        <dbReference type="PROSITE" id="PS51233"/>
    </source>
</evidence>
<feature type="domain" description="EGF-like" evidence="9">
    <location>
        <begin position="1254"/>
        <end position="1292"/>
    </location>
</feature>
<dbReference type="GO" id="GO:0009986">
    <property type="term" value="C:cell surface"/>
    <property type="evidence" value="ECO:0007669"/>
    <property type="project" value="TreeGrafter"/>
</dbReference>
<evidence type="ECO:0000259" key="9">
    <source>
        <dbReference type="PROSITE" id="PS50026"/>
    </source>
</evidence>
<dbReference type="SMART" id="SM00216">
    <property type="entry name" value="VWD"/>
    <property type="match status" value="1"/>
</dbReference>
<evidence type="ECO:0000256" key="6">
    <source>
        <dbReference type="ARBA" id="ARBA00023180"/>
    </source>
</evidence>
<keyword evidence="3" id="KW-0677">Repeat</keyword>
<dbReference type="InterPro" id="IPR000742">
    <property type="entry name" value="EGF"/>
</dbReference>
<dbReference type="InterPro" id="IPR057774">
    <property type="entry name" value="D8C_UMOD/GP2/OIT3-like"/>
</dbReference>
<dbReference type="Pfam" id="PF23283">
    <property type="entry name" value="D8C_UMOD"/>
    <property type="match status" value="1"/>
</dbReference>
<dbReference type="InterPro" id="IPR001846">
    <property type="entry name" value="VWF_type-D"/>
</dbReference>
<reference evidence="11 12" key="1">
    <citation type="submission" date="2018-04" db="EMBL/GenBank/DDBJ databases">
        <title>The genome of golden apple snail Pomacea canaliculata provides insight into stress tolerance and invasive adaptation.</title>
        <authorList>
            <person name="Liu C."/>
            <person name="Liu B."/>
            <person name="Ren Y."/>
            <person name="Zhang Y."/>
            <person name="Wang H."/>
            <person name="Li S."/>
            <person name="Jiang F."/>
            <person name="Yin L."/>
            <person name="Zhang G."/>
            <person name="Qian W."/>
            <person name="Fan W."/>
        </authorList>
    </citation>
    <scope>NUCLEOTIDE SEQUENCE [LARGE SCALE GENOMIC DNA]</scope>
    <source>
        <strain evidence="11">SZHN2017</strain>
        <tissue evidence="11">Muscle</tissue>
    </source>
</reference>
<comment type="caution">
    <text evidence="7">Lacks conserved residue(s) required for the propagation of feature annotation.</text>
</comment>
<feature type="disulfide bond" evidence="7">
    <location>
        <begin position="1700"/>
        <end position="1709"/>
    </location>
</feature>
<organism evidence="11 12">
    <name type="scientific">Pomacea canaliculata</name>
    <name type="common">Golden apple snail</name>
    <dbReference type="NCBI Taxonomy" id="400727"/>
    <lineage>
        <taxon>Eukaryota</taxon>
        <taxon>Metazoa</taxon>
        <taxon>Spiralia</taxon>
        <taxon>Lophotrochozoa</taxon>
        <taxon>Mollusca</taxon>
        <taxon>Gastropoda</taxon>
        <taxon>Caenogastropoda</taxon>
        <taxon>Architaenioglossa</taxon>
        <taxon>Ampullarioidea</taxon>
        <taxon>Ampullariidae</taxon>
        <taxon>Pomacea</taxon>
    </lineage>
</organism>
<dbReference type="InterPro" id="IPR058727">
    <property type="entry name" value="Helical_Vwde"/>
</dbReference>
<dbReference type="FunFam" id="2.10.25.10:FF:000472">
    <property type="entry name" value="Uncharacterized protein, isoform A"/>
    <property type="match status" value="1"/>
</dbReference>
<dbReference type="Pfam" id="PF00008">
    <property type="entry name" value="EGF"/>
    <property type="match status" value="2"/>
</dbReference>
<dbReference type="Pfam" id="PF25024">
    <property type="entry name" value="EGF_TEN"/>
    <property type="match status" value="1"/>
</dbReference>
<dbReference type="PROSITE" id="PS51233">
    <property type="entry name" value="VWFD"/>
    <property type="match status" value="1"/>
</dbReference>